<dbReference type="InterPro" id="IPR003489">
    <property type="entry name" value="RHF/RaiA"/>
</dbReference>
<sequence length="99" mass="11349">MNVNIQTVHFDADDKLVDFVSKKVQKLSTFHDKIVKVDVFLKLDNVVHTIKDKVAEIRVHIPGHELFVKSSSKSFEESFENALDSITNQIKRKKEKLAA</sequence>
<dbReference type="RefSeq" id="WP_379014834.1">
    <property type="nucleotide sequence ID" value="NZ_JBHSDC010000027.1"/>
</dbReference>
<organism evidence="1 2">
    <name type="scientific">Parasediminibacterium paludis</name>
    <dbReference type="NCBI Taxonomy" id="908966"/>
    <lineage>
        <taxon>Bacteria</taxon>
        <taxon>Pseudomonadati</taxon>
        <taxon>Bacteroidota</taxon>
        <taxon>Chitinophagia</taxon>
        <taxon>Chitinophagales</taxon>
        <taxon>Chitinophagaceae</taxon>
        <taxon>Parasediminibacterium</taxon>
    </lineage>
</organism>
<dbReference type="Proteomes" id="UP001595906">
    <property type="component" value="Unassembled WGS sequence"/>
</dbReference>
<protein>
    <submittedName>
        <fullName evidence="1">Ribosome hibernation-promoting factor, HPF/YfiA family</fullName>
    </submittedName>
</protein>
<dbReference type="Pfam" id="PF02482">
    <property type="entry name" value="Ribosomal_S30AE"/>
    <property type="match status" value="1"/>
</dbReference>
<dbReference type="Gene3D" id="3.30.160.100">
    <property type="entry name" value="Ribosome hibernation promotion factor-like"/>
    <property type="match status" value="1"/>
</dbReference>
<evidence type="ECO:0000313" key="2">
    <source>
        <dbReference type="Proteomes" id="UP001595906"/>
    </source>
</evidence>
<evidence type="ECO:0000313" key="1">
    <source>
        <dbReference type="EMBL" id="MFC4232828.1"/>
    </source>
</evidence>
<gene>
    <name evidence="1" type="primary">hpf</name>
    <name evidence="1" type="ORF">ACFOW1_13080</name>
</gene>
<dbReference type="EMBL" id="JBHSDC010000027">
    <property type="protein sequence ID" value="MFC4232828.1"/>
    <property type="molecule type" value="Genomic_DNA"/>
</dbReference>
<reference evidence="2" key="1">
    <citation type="journal article" date="2019" name="Int. J. Syst. Evol. Microbiol.">
        <title>The Global Catalogue of Microorganisms (GCM) 10K type strain sequencing project: providing services to taxonomists for standard genome sequencing and annotation.</title>
        <authorList>
            <consortium name="The Broad Institute Genomics Platform"/>
            <consortium name="The Broad Institute Genome Sequencing Center for Infectious Disease"/>
            <person name="Wu L."/>
            <person name="Ma J."/>
        </authorList>
    </citation>
    <scope>NUCLEOTIDE SEQUENCE [LARGE SCALE GENOMIC DNA]</scope>
    <source>
        <strain evidence="2">CECT 8010</strain>
    </source>
</reference>
<dbReference type="InterPro" id="IPR036567">
    <property type="entry name" value="RHF-like"/>
</dbReference>
<comment type="caution">
    <text evidence="1">The sequence shown here is derived from an EMBL/GenBank/DDBJ whole genome shotgun (WGS) entry which is preliminary data.</text>
</comment>
<proteinExistence type="predicted"/>
<accession>A0ABV8PXJ5</accession>
<name>A0ABV8PXJ5_9BACT</name>
<keyword evidence="2" id="KW-1185">Reference proteome</keyword>
<dbReference type="NCBIfam" id="TIGR00741">
    <property type="entry name" value="yfiA"/>
    <property type="match status" value="1"/>
</dbReference>
<dbReference type="SUPFAM" id="SSF69754">
    <property type="entry name" value="Ribosome binding protein Y (YfiA homologue)"/>
    <property type="match status" value="1"/>
</dbReference>